<dbReference type="Proteomes" id="UP001162501">
    <property type="component" value="Chromosome 16"/>
</dbReference>
<sequence length="249" mass="28204">MGYFLRTLQLLSTCVAISLVGSLDSWTVPTSNWSFVILCFCFVVTFIILIIESLALHYCFSFSWGDFLLCHACYLALFCLLVSIIYPATYVQFLFYTPSWDHAIAATAFCFISTVAYATEAIWILGWPQTGDFTGYIGSLPFLLKMLETLVACVILPFISNPSLYMDHPLLVSALVLWLLYQFYEEFGGQPQRSSDGDCRDELTYDMCTWDQRLAVAVLTAINLLIYMADLGYWARQLSVGTEDQPRDS</sequence>
<proteinExistence type="predicted"/>
<reference evidence="1" key="1">
    <citation type="submission" date="2023-05" db="EMBL/GenBank/DDBJ databases">
        <authorList>
            <consortium name="ELIXIR-Norway"/>
        </authorList>
    </citation>
    <scope>NUCLEOTIDE SEQUENCE</scope>
</reference>
<name>A0AC59YIC5_RANTA</name>
<evidence type="ECO:0000313" key="1">
    <source>
        <dbReference type="EMBL" id="CAM9717745.1"/>
    </source>
</evidence>
<evidence type="ECO:0000313" key="2">
    <source>
        <dbReference type="Proteomes" id="UP001162501"/>
    </source>
</evidence>
<protein>
    <submittedName>
        <fullName evidence="1">Uncharacterized protein</fullName>
    </submittedName>
</protein>
<dbReference type="EMBL" id="OX596100">
    <property type="protein sequence ID" value="CAM9717745.1"/>
    <property type="molecule type" value="Genomic_DNA"/>
</dbReference>
<accession>A0AC59YIC5</accession>
<reference evidence="1" key="2">
    <citation type="submission" date="2025-03" db="EMBL/GenBank/DDBJ databases">
        <authorList>
            <consortium name="ELIXIR-Norway"/>
            <consortium name="Elixir Norway"/>
        </authorList>
    </citation>
    <scope>NUCLEOTIDE SEQUENCE</scope>
</reference>
<organism evidence="1 2">
    <name type="scientific">Rangifer tarandus platyrhynchus</name>
    <name type="common">Svalbard reindeer</name>
    <dbReference type="NCBI Taxonomy" id="3082113"/>
    <lineage>
        <taxon>Eukaryota</taxon>
        <taxon>Metazoa</taxon>
        <taxon>Chordata</taxon>
        <taxon>Craniata</taxon>
        <taxon>Vertebrata</taxon>
        <taxon>Euteleostomi</taxon>
        <taxon>Mammalia</taxon>
        <taxon>Eutheria</taxon>
        <taxon>Laurasiatheria</taxon>
        <taxon>Artiodactyla</taxon>
        <taxon>Ruminantia</taxon>
        <taxon>Pecora</taxon>
        <taxon>Cervidae</taxon>
        <taxon>Odocoileinae</taxon>
        <taxon>Rangifer</taxon>
    </lineage>
</organism>
<gene>
    <name evidence="1" type="ORF">MRATA1EN22A_LOCUS6458</name>
</gene>